<dbReference type="CDD" id="cd02947">
    <property type="entry name" value="TRX_family"/>
    <property type="match status" value="1"/>
</dbReference>
<name>A0A058ZES4_FONAL</name>
<dbReference type="PRINTS" id="PR00421">
    <property type="entry name" value="THIOREDOXIN"/>
</dbReference>
<sequence length="137" mass="14815">MLRAASFTLRAAHQSRLAFSQGCSAGARAFSTANTDKVVTATVENFDEHLNSEGLVIVDFTAEWCPPCRMLGPVLKSVVPENGGKLIIVDTDDSPEIATRYSISSLPTVLAFREGKRLGAFVGAQPASFVQDFMKKY</sequence>
<dbReference type="GO" id="GO:0015035">
    <property type="term" value="F:protein-disulfide reductase activity"/>
    <property type="evidence" value="ECO:0007669"/>
    <property type="project" value="TreeGrafter"/>
</dbReference>
<dbReference type="Proteomes" id="UP000030693">
    <property type="component" value="Unassembled WGS sequence"/>
</dbReference>
<dbReference type="Gene3D" id="3.40.30.10">
    <property type="entry name" value="Glutaredoxin"/>
    <property type="match status" value="1"/>
</dbReference>
<dbReference type="GeneID" id="20524733"/>
<keyword evidence="6" id="KW-1185">Reference proteome</keyword>
<dbReference type="PANTHER" id="PTHR45663:SF11">
    <property type="entry name" value="GEO12009P1"/>
    <property type="match status" value="1"/>
</dbReference>
<dbReference type="OrthoDB" id="2121326at2759"/>
<dbReference type="PROSITE" id="PS51352">
    <property type="entry name" value="THIOREDOXIN_2"/>
    <property type="match status" value="1"/>
</dbReference>
<evidence type="ECO:0000313" key="5">
    <source>
        <dbReference type="EMBL" id="KCV72423.1"/>
    </source>
</evidence>
<dbReference type="InterPro" id="IPR036249">
    <property type="entry name" value="Thioredoxin-like_sf"/>
</dbReference>
<evidence type="ECO:0000256" key="2">
    <source>
        <dbReference type="ARBA" id="ARBA00022982"/>
    </source>
</evidence>
<evidence type="ECO:0000313" key="6">
    <source>
        <dbReference type="Proteomes" id="UP000030693"/>
    </source>
</evidence>
<dbReference type="RefSeq" id="XP_009492124.1">
    <property type="nucleotide sequence ID" value="XM_009493849.1"/>
</dbReference>
<dbReference type="InterPro" id="IPR013766">
    <property type="entry name" value="Thioredoxin_domain"/>
</dbReference>
<dbReference type="STRING" id="691883.A0A058ZES4"/>
<dbReference type="GO" id="GO:0005737">
    <property type="term" value="C:cytoplasm"/>
    <property type="evidence" value="ECO:0007669"/>
    <property type="project" value="TreeGrafter"/>
</dbReference>
<dbReference type="EMBL" id="KB932201">
    <property type="protein sequence ID" value="KCV72423.1"/>
    <property type="molecule type" value="Genomic_DNA"/>
</dbReference>
<protein>
    <recommendedName>
        <fullName evidence="4">Thioredoxin domain-containing protein</fullName>
    </recommendedName>
</protein>
<keyword evidence="2" id="KW-0249">Electron transport</keyword>
<dbReference type="PANTHER" id="PTHR45663">
    <property type="entry name" value="GEO12009P1"/>
    <property type="match status" value="1"/>
</dbReference>
<dbReference type="OMA" id="YPHTIFL"/>
<dbReference type="AlphaFoldDB" id="A0A058ZES4"/>
<evidence type="ECO:0000256" key="1">
    <source>
        <dbReference type="ARBA" id="ARBA00022448"/>
    </source>
</evidence>
<organism evidence="5">
    <name type="scientific">Fonticula alba</name>
    <name type="common">Slime mold</name>
    <dbReference type="NCBI Taxonomy" id="691883"/>
    <lineage>
        <taxon>Eukaryota</taxon>
        <taxon>Rotosphaerida</taxon>
        <taxon>Fonticulaceae</taxon>
        <taxon>Fonticula</taxon>
    </lineage>
</organism>
<dbReference type="InterPro" id="IPR017937">
    <property type="entry name" value="Thioredoxin_CS"/>
</dbReference>
<keyword evidence="3" id="KW-1015">Disulfide bond</keyword>
<dbReference type="eggNOG" id="KOG0910">
    <property type="taxonomic scope" value="Eukaryota"/>
</dbReference>
<dbReference type="SUPFAM" id="SSF52833">
    <property type="entry name" value="Thioredoxin-like"/>
    <property type="match status" value="1"/>
</dbReference>
<gene>
    <name evidence="5" type="ORF">H696_00008</name>
</gene>
<evidence type="ECO:0000256" key="3">
    <source>
        <dbReference type="ARBA" id="ARBA00023157"/>
    </source>
</evidence>
<evidence type="ECO:0000259" key="4">
    <source>
        <dbReference type="PROSITE" id="PS51352"/>
    </source>
</evidence>
<keyword evidence="1" id="KW-0813">Transport</keyword>
<proteinExistence type="predicted"/>
<dbReference type="PROSITE" id="PS00194">
    <property type="entry name" value="THIOREDOXIN_1"/>
    <property type="match status" value="1"/>
</dbReference>
<accession>A0A058ZES4</accession>
<feature type="domain" description="Thioredoxin" evidence="4">
    <location>
        <begin position="21"/>
        <end position="137"/>
    </location>
</feature>
<reference evidence="5" key="1">
    <citation type="submission" date="2013-04" db="EMBL/GenBank/DDBJ databases">
        <title>The Genome Sequence of Fonticula alba ATCC 38817.</title>
        <authorList>
            <consortium name="The Broad Institute Genomics Platform"/>
            <person name="Russ C."/>
            <person name="Cuomo C."/>
            <person name="Burger G."/>
            <person name="Gray M.W."/>
            <person name="Holland P.W.H."/>
            <person name="King N."/>
            <person name="Lang F.B.F."/>
            <person name="Roger A.J."/>
            <person name="Ruiz-Trillo I."/>
            <person name="Brown M."/>
            <person name="Walker B."/>
            <person name="Young S."/>
            <person name="Zeng Q."/>
            <person name="Gargeya S."/>
            <person name="Fitzgerald M."/>
            <person name="Haas B."/>
            <person name="Abouelleil A."/>
            <person name="Allen A.W."/>
            <person name="Alvarado L."/>
            <person name="Arachchi H.M."/>
            <person name="Berlin A.M."/>
            <person name="Chapman S.B."/>
            <person name="Gainer-Dewar J."/>
            <person name="Goldberg J."/>
            <person name="Griggs A."/>
            <person name="Gujja S."/>
            <person name="Hansen M."/>
            <person name="Howarth C."/>
            <person name="Imamovic A."/>
            <person name="Ireland A."/>
            <person name="Larimer J."/>
            <person name="McCowan C."/>
            <person name="Murphy C."/>
            <person name="Pearson M."/>
            <person name="Poon T.W."/>
            <person name="Priest M."/>
            <person name="Roberts A."/>
            <person name="Saif S."/>
            <person name="Shea T."/>
            <person name="Sisk P."/>
            <person name="Sykes S."/>
            <person name="Wortman J."/>
            <person name="Nusbaum C."/>
            <person name="Birren B."/>
        </authorList>
    </citation>
    <scope>NUCLEOTIDE SEQUENCE [LARGE SCALE GENOMIC DNA]</scope>
    <source>
        <strain evidence="5">ATCC 38817</strain>
    </source>
</reference>
<dbReference type="Pfam" id="PF00085">
    <property type="entry name" value="Thioredoxin"/>
    <property type="match status" value="1"/>
</dbReference>